<evidence type="ECO:0000256" key="5">
    <source>
        <dbReference type="SAM" id="MobiDB-lite"/>
    </source>
</evidence>
<evidence type="ECO:0000256" key="2">
    <source>
        <dbReference type="ARBA" id="ARBA00023125"/>
    </source>
</evidence>
<feature type="domain" description="HTH tetR-type" evidence="6">
    <location>
        <begin position="211"/>
        <end position="271"/>
    </location>
</feature>
<keyword evidence="2 4" id="KW-0238">DNA-binding</keyword>
<sequence length="400" mass="43475">MSTTNSGPTRRPRNRRALIITAAMDCFHESGYQATGMEDIASAVGITAGGLYRHFRGKQELLGVALLDSTEQLLQAMAGADDLASLIHTIASFSLDHRSYPVVWDRETRHLSALHQDEVRERHAQLAASVAEALLAVRPDLPPSDASLLGWATVAVLASPSYHRTELPRRRYEDLLQNLAEAVCRTRLPSPPPTGSVLGRRSETDPGLTPASRREALLAAAVPLFAERGFQSVSMEDIGAVVGISRLSVYHQFPAGKGELLAAVLHRASEAKWAALVRDLAESTTPREALERLLRSHARSTVLDHGAGAMLLVSELAHFPAAHQEAMHRSQVDYVAEWVTLLRDCRPELDVAEARVTVHAALTLLHLLPRRPENTARPDAASALVELGLAVLGIQEPART</sequence>
<evidence type="ECO:0000256" key="4">
    <source>
        <dbReference type="PROSITE-ProRule" id="PRU00335"/>
    </source>
</evidence>
<dbReference type="InterPro" id="IPR009057">
    <property type="entry name" value="Homeodomain-like_sf"/>
</dbReference>
<dbReference type="PANTHER" id="PTHR30055:SF234">
    <property type="entry name" value="HTH-TYPE TRANSCRIPTIONAL REGULATOR BETI"/>
    <property type="match status" value="1"/>
</dbReference>
<gene>
    <name evidence="7" type="ORF">ACFQ63_36145</name>
</gene>
<feature type="domain" description="HTH tetR-type" evidence="6">
    <location>
        <begin position="13"/>
        <end position="73"/>
    </location>
</feature>
<dbReference type="InterPro" id="IPR001647">
    <property type="entry name" value="HTH_TetR"/>
</dbReference>
<dbReference type="RefSeq" id="WP_386254129.1">
    <property type="nucleotide sequence ID" value="NZ_JBHTRV010000043.1"/>
</dbReference>
<name>A0ABW6J7U2_STRWE</name>
<dbReference type="Gene3D" id="1.10.357.10">
    <property type="entry name" value="Tetracycline Repressor, domain 2"/>
    <property type="match status" value="2"/>
</dbReference>
<dbReference type="EMBL" id="JBHTRV010000043">
    <property type="protein sequence ID" value="MFE5985117.1"/>
    <property type="molecule type" value="Genomic_DNA"/>
</dbReference>
<keyword evidence="3" id="KW-0804">Transcription</keyword>
<keyword evidence="1" id="KW-0805">Transcription regulation</keyword>
<protein>
    <submittedName>
        <fullName evidence="7">TetR/AcrR family transcriptional regulator</fullName>
    </submittedName>
</protein>
<dbReference type="SUPFAM" id="SSF48498">
    <property type="entry name" value="Tetracyclin repressor-like, C-terminal domain"/>
    <property type="match status" value="2"/>
</dbReference>
<feature type="DNA-binding region" description="H-T-H motif" evidence="4">
    <location>
        <begin position="36"/>
        <end position="55"/>
    </location>
</feature>
<accession>A0ABW6J7U2</accession>
<proteinExistence type="predicted"/>
<dbReference type="InterPro" id="IPR036271">
    <property type="entry name" value="Tet_transcr_reg_TetR-rel_C_sf"/>
</dbReference>
<reference evidence="7 8" key="1">
    <citation type="submission" date="2024-09" db="EMBL/GenBank/DDBJ databases">
        <title>The Natural Products Discovery Center: Release of the First 8490 Sequenced Strains for Exploring Actinobacteria Biosynthetic Diversity.</title>
        <authorList>
            <person name="Kalkreuter E."/>
            <person name="Kautsar S.A."/>
            <person name="Yang D."/>
            <person name="Bader C.D."/>
            <person name="Teijaro C.N."/>
            <person name="Fluegel L."/>
            <person name="Davis C.M."/>
            <person name="Simpson J.R."/>
            <person name="Lauterbach L."/>
            <person name="Steele A.D."/>
            <person name="Gui C."/>
            <person name="Meng S."/>
            <person name="Li G."/>
            <person name="Viehrig K."/>
            <person name="Ye F."/>
            <person name="Su P."/>
            <person name="Kiefer A.F."/>
            <person name="Nichols A."/>
            <person name="Cepeda A.J."/>
            <person name="Yan W."/>
            <person name="Fan B."/>
            <person name="Jiang Y."/>
            <person name="Adhikari A."/>
            <person name="Zheng C.-J."/>
            <person name="Schuster L."/>
            <person name="Cowan T.M."/>
            <person name="Smanski M.J."/>
            <person name="Chevrette M.G."/>
            <person name="De Carvalho L.P.S."/>
            <person name="Shen B."/>
        </authorList>
    </citation>
    <scope>NUCLEOTIDE SEQUENCE [LARGE SCALE GENOMIC DNA]</scope>
    <source>
        <strain evidence="7 8">NPDC056472</strain>
    </source>
</reference>
<evidence type="ECO:0000313" key="7">
    <source>
        <dbReference type="EMBL" id="MFE5985117.1"/>
    </source>
</evidence>
<feature type="DNA-binding region" description="H-T-H motif" evidence="4">
    <location>
        <begin position="234"/>
        <end position="253"/>
    </location>
</feature>
<evidence type="ECO:0000313" key="8">
    <source>
        <dbReference type="Proteomes" id="UP001600424"/>
    </source>
</evidence>
<dbReference type="PROSITE" id="PS50977">
    <property type="entry name" value="HTH_TETR_2"/>
    <property type="match status" value="2"/>
</dbReference>
<dbReference type="Proteomes" id="UP001600424">
    <property type="component" value="Unassembled WGS sequence"/>
</dbReference>
<dbReference type="PRINTS" id="PR00455">
    <property type="entry name" value="HTHTETR"/>
</dbReference>
<dbReference type="InterPro" id="IPR050109">
    <property type="entry name" value="HTH-type_TetR-like_transc_reg"/>
</dbReference>
<dbReference type="Gene3D" id="1.10.10.60">
    <property type="entry name" value="Homeodomain-like"/>
    <property type="match status" value="2"/>
</dbReference>
<dbReference type="Pfam" id="PF00440">
    <property type="entry name" value="TetR_N"/>
    <property type="match status" value="2"/>
</dbReference>
<dbReference type="SUPFAM" id="SSF46689">
    <property type="entry name" value="Homeodomain-like"/>
    <property type="match status" value="2"/>
</dbReference>
<dbReference type="PANTHER" id="PTHR30055">
    <property type="entry name" value="HTH-TYPE TRANSCRIPTIONAL REGULATOR RUTR"/>
    <property type="match status" value="1"/>
</dbReference>
<evidence type="ECO:0000259" key="6">
    <source>
        <dbReference type="PROSITE" id="PS50977"/>
    </source>
</evidence>
<feature type="region of interest" description="Disordered" evidence="5">
    <location>
        <begin position="190"/>
        <end position="209"/>
    </location>
</feature>
<organism evidence="7 8">
    <name type="scientific">Streptomyces wedmorensis</name>
    <dbReference type="NCBI Taxonomy" id="43759"/>
    <lineage>
        <taxon>Bacteria</taxon>
        <taxon>Bacillati</taxon>
        <taxon>Actinomycetota</taxon>
        <taxon>Actinomycetes</taxon>
        <taxon>Kitasatosporales</taxon>
        <taxon>Streptomycetaceae</taxon>
        <taxon>Streptomyces</taxon>
    </lineage>
</organism>
<evidence type="ECO:0000256" key="1">
    <source>
        <dbReference type="ARBA" id="ARBA00023015"/>
    </source>
</evidence>
<keyword evidence="8" id="KW-1185">Reference proteome</keyword>
<evidence type="ECO:0000256" key="3">
    <source>
        <dbReference type="ARBA" id="ARBA00023163"/>
    </source>
</evidence>
<comment type="caution">
    <text evidence="7">The sequence shown here is derived from an EMBL/GenBank/DDBJ whole genome shotgun (WGS) entry which is preliminary data.</text>
</comment>